<dbReference type="EMBL" id="LAZR01005411">
    <property type="protein sequence ID" value="KKN00124.1"/>
    <property type="molecule type" value="Genomic_DNA"/>
</dbReference>
<evidence type="ECO:0000313" key="1">
    <source>
        <dbReference type="EMBL" id="KKN00124.1"/>
    </source>
</evidence>
<dbReference type="AlphaFoldDB" id="A0A0F9M330"/>
<gene>
    <name evidence="1" type="ORF">LCGC14_1140830</name>
</gene>
<proteinExistence type="predicted"/>
<reference evidence="1" key="1">
    <citation type="journal article" date="2015" name="Nature">
        <title>Complex archaea that bridge the gap between prokaryotes and eukaryotes.</title>
        <authorList>
            <person name="Spang A."/>
            <person name="Saw J.H."/>
            <person name="Jorgensen S.L."/>
            <person name="Zaremba-Niedzwiedzka K."/>
            <person name="Martijn J."/>
            <person name="Lind A.E."/>
            <person name="van Eijk R."/>
            <person name="Schleper C."/>
            <person name="Guy L."/>
            <person name="Ettema T.J."/>
        </authorList>
    </citation>
    <scope>NUCLEOTIDE SEQUENCE</scope>
</reference>
<sequence length="135" mass="15384">CNVHDVAYRSGGGFEFEFDERGKWRPSIFMPKWASRLTLEVTDVRIEQVQSISEEDAKAEGVECEFYDGTNPISGCWWDYEHKCWSGAFPNGAEARGSFRTLWDSINGQRNGGKYSWEANPCVQAVTFKRADNGR</sequence>
<organism evidence="1">
    <name type="scientific">marine sediment metagenome</name>
    <dbReference type="NCBI Taxonomy" id="412755"/>
    <lineage>
        <taxon>unclassified sequences</taxon>
        <taxon>metagenomes</taxon>
        <taxon>ecological metagenomes</taxon>
    </lineage>
</organism>
<feature type="non-terminal residue" evidence="1">
    <location>
        <position position="1"/>
    </location>
</feature>
<protein>
    <submittedName>
        <fullName evidence="1">Uncharacterized protein</fullName>
    </submittedName>
</protein>
<comment type="caution">
    <text evidence="1">The sequence shown here is derived from an EMBL/GenBank/DDBJ whole genome shotgun (WGS) entry which is preliminary data.</text>
</comment>
<accession>A0A0F9M330</accession>
<name>A0A0F9M330_9ZZZZ</name>